<organism evidence="1 2">
    <name type="scientific">Populus euphratica</name>
    <name type="common">Euphrates poplar</name>
    <dbReference type="NCBI Taxonomy" id="75702"/>
    <lineage>
        <taxon>Eukaryota</taxon>
        <taxon>Viridiplantae</taxon>
        <taxon>Streptophyta</taxon>
        <taxon>Embryophyta</taxon>
        <taxon>Tracheophyta</taxon>
        <taxon>Spermatophyta</taxon>
        <taxon>Magnoliopsida</taxon>
        <taxon>eudicotyledons</taxon>
        <taxon>Gunneridae</taxon>
        <taxon>Pentapetalae</taxon>
        <taxon>rosids</taxon>
        <taxon>fabids</taxon>
        <taxon>Malpighiales</taxon>
        <taxon>Salicaceae</taxon>
        <taxon>Saliceae</taxon>
        <taxon>Populus</taxon>
    </lineage>
</organism>
<gene>
    <name evidence="2" type="primary">LOC105139646</name>
</gene>
<protein>
    <submittedName>
        <fullName evidence="2">Uncharacterized protein LOC105139646 isoform X4</fullName>
    </submittedName>
</protein>
<evidence type="ECO:0000313" key="1">
    <source>
        <dbReference type="Proteomes" id="UP000694918"/>
    </source>
</evidence>
<sequence>MSHSSITHVSQTTLNAGSGSPGFSHGLDWAIARKGVTVKDKKPLETRVILSYNRKVQSQQAEFPFMLGGVFLGELLKFPSHNSVNFSNRITFWSCSPGVVDAVGLGAQGNSGLIAADIERSSLILCGKASADTSGIKEALAALSGPIIAARGGIPLLASSLQLCDCYICS</sequence>
<dbReference type="Proteomes" id="UP000694918">
    <property type="component" value="Unplaced"/>
</dbReference>
<name>A0AAJ6Y6N2_POPEU</name>
<reference evidence="2" key="1">
    <citation type="submission" date="2025-08" db="UniProtKB">
        <authorList>
            <consortium name="RefSeq"/>
        </authorList>
    </citation>
    <scope>IDENTIFICATION</scope>
</reference>
<proteinExistence type="predicted"/>
<dbReference type="RefSeq" id="XP_011044468.1">
    <property type="nucleotide sequence ID" value="XM_011046166.1"/>
</dbReference>
<dbReference type="GeneID" id="105139646"/>
<evidence type="ECO:0000313" key="2">
    <source>
        <dbReference type="RefSeq" id="XP_011044468.1"/>
    </source>
</evidence>
<keyword evidence="1" id="KW-1185">Reference proteome</keyword>
<accession>A0AAJ6Y6N2</accession>
<dbReference type="AlphaFoldDB" id="A0AAJ6Y6N2"/>